<keyword evidence="1" id="KW-0812">Transmembrane</keyword>
<keyword evidence="1" id="KW-1133">Transmembrane helix</keyword>
<feature type="transmembrane region" description="Helical" evidence="1">
    <location>
        <begin position="185"/>
        <end position="215"/>
    </location>
</feature>
<protein>
    <recommendedName>
        <fullName evidence="4">Glycosyltransferase RgtA/B/C/D-like domain-containing protein</fullName>
    </recommendedName>
</protein>
<comment type="caution">
    <text evidence="2">The sequence shown here is derived from an EMBL/GenBank/DDBJ whole genome shotgun (WGS) entry which is preliminary data.</text>
</comment>
<feature type="transmembrane region" description="Helical" evidence="1">
    <location>
        <begin position="222"/>
        <end position="240"/>
    </location>
</feature>
<proteinExistence type="predicted"/>
<feature type="transmembrane region" description="Helical" evidence="1">
    <location>
        <begin position="9"/>
        <end position="31"/>
    </location>
</feature>
<feature type="transmembrane region" description="Helical" evidence="1">
    <location>
        <begin position="348"/>
        <end position="363"/>
    </location>
</feature>
<dbReference type="EMBL" id="PFOB01000040">
    <property type="protein sequence ID" value="PIZ62926.1"/>
    <property type="molecule type" value="Genomic_DNA"/>
</dbReference>
<feature type="transmembrane region" description="Helical" evidence="1">
    <location>
        <begin position="113"/>
        <end position="135"/>
    </location>
</feature>
<feature type="transmembrane region" description="Helical" evidence="1">
    <location>
        <begin position="370"/>
        <end position="390"/>
    </location>
</feature>
<keyword evidence="1" id="KW-0472">Membrane</keyword>
<feature type="transmembrane region" description="Helical" evidence="1">
    <location>
        <begin position="322"/>
        <end position="342"/>
    </location>
</feature>
<sequence length="437" mass="50477">MKFVKNKLFIILLIAFLVRVVLIIFTSPSLYEHNDSYLQRDWGRISFLYGFADTYNKEHISDVGSVNNLPPGATYIFGTSYYIHMQASKGINAILQRPPGTLLWMNDGSFANMFLRLPPAIADVIIGLFIYLLIIKAKKKNALFIASLYLFNPISIYNSAVWGQVDSVPTMFFVGALYFLTNKKYLLSMLAASLSLFVKLSLLPLFPLYAVILLFHIKTKKLIINSLFTLGAMMLFLLPISKSPFTWLIQFLSKNSMNVLDNVTTNTYNFWWIILRPKLFIPTIPATDTFIFASYNFWGYLLYGLFLLPLVIIIYNQRKKQLSSLAIFGAFSALSIIYFLFLPSMHERYLFAFFPLMAVYVGLKTKYLRMFLIVNIVYGINLFSVWRYMIPEATLRADPILTNVWLSWILSILITVMGVFIYTRFVFPYFQSQKKKS</sequence>
<dbReference type="AlphaFoldDB" id="A0A2M7TYN0"/>
<evidence type="ECO:0000313" key="3">
    <source>
        <dbReference type="Proteomes" id="UP000228503"/>
    </source>
</evidence>
<reference evidence="3" key="1">
    <citation type="submission" date="2017-09" db="EMBL/GenBank/DDBJ databases">
        <title>Depth-based differentiation of microbial function through sediment-hosted aquifers and enrichment of novel symbionts in the deep terrestrial subsurface.</title>
        <authorList>
            <person name="Probst A.J."/>
            <person name="Ladd B."/>
            <person name="Jarett J.K."/>
            <person name="Geller-Mcgrath D.E."/>
            <person name="Sieber C.M.K."/>
            <person name="Emerson J.B."/>
            <person name="Anantharaman K."/>
            <person name="Thomas B.C."/>
            <person name="Malmstrom R."/>
            <person name="Stieglmeier M."/>
            <person name="Klingl A."/>
            <person name="Woyke T."/>
            <person name="Ryan C.M."/>
            <person name="Banfield J.F."/>
        </authorList>
    </citation>
    <scope>NUCLEOTIDE SEQUENCE [LARGE SCALE GENOMIC DNA]</scope>
</reference>
<gene>
    <name evidence="2" type="ORF">COY16_03210</name>
</gene>
<feature type="transmembrane region" description="Helical" evidence="1">
    <location>
        <begin position="297"/>
        <end position="315"/>
    </location>
</feature>
<name>A0A2M7TYN0_9BACT</name>
<dbReference type="Proteomes" id="UP000228503">
    <property type="component" value="Unassembled WGS sequence"/>
</dbReference>
<evidence type="ECO:0008006" key="4">
    <source>
        <dbReference type="Google" id="ProtNLM"/>
    </source>
</evidence>
<organism evidence="2 3">
    <name type="scientific">Candidatus Roizmanbacteria bacterium CG_4_10_14_0_2_um_filter_39_13</name>
    <dbReference type="NCBI Taxonomy" id="1974825"/>
    <lineage>
        <taxon>Bacteria</taxon>
        <taxon>Candidatus Roizmaniibacteriota</taxon>
    </lineage>
</organism>
<evidence type="ECO:0000256" key="1">
    <source>
        <dbReference type="SAM" id="Phobius"/>
    </source>
</evidence>
<feature type="transmembrane region" description="Helical" evidence="1">
    <location>
        <begin position="142"/>
        <end position="165"/>
    </location>
</feature>
<feature type="transmembrane region" description="Helical" evidence="1">
    <location>
        <begin position="405"/>
        <end position="427"/>
    </location>
</feature>
<accession>A0A2M7TYN0</accession>
<evidence type="ECO:0000313" key="2">
    <source>
        <dbReference type="EMBL" id="PIZ62926.1"/>
    </source>
</evidence>